<dbReference type="InterPro" id="IPR013103">
    <property type="entry name" value="RVT_2"/>
</dbReference>
<sequence length="237" mass="27718">MEGCNLSVIRKGAWTREEDDLLRQCIEIHGEGKWRQLPNKAGLNTCRKSCRLRWLNYLKPNIKRGDFTEDEVDLTIRLHKLLGNRLPGRTANDVKNYWNTQLRLNSRMKTVKNKSQEMRKNISARSCTVSFPEGPSKIFGSIVPTPPYVKPVGYKWVFVRKHNEKIEIVRYKTRLAAQGFSQRPGIDYEETYSPVMDIITFHYLISLVVFEKLNMQLMDVTTTRKAHWLQVGFREEA</sequence>
<feature type="domain" description="HTH myb-type" evidence="9">
    <location>
        <begin position="63"/>
        <end position="106"/>
    </location>
</feature>
<name>A0A498HE50_MALDO</name>
<accession>A0A498HE50</accession>
<dbReference type="InterPro" id="IPR001005">
    <property type="entry name" value="SANT/Myb"/>
</dbReference>
<dbReference type="Pfam" id="PF07727">
    <property type="entry name" value="RVT_2"/>
    <property type="match status" value="1"/>
</dbReference>
<dbReference type="InterPro" id="IPR017930">
    <property type="entry name" value="Myb_dom"/>
</dbReference>
<reference evidence="10 11" key="1">
    <citation type="submission" date="2018-10" db="EMBL/GenBank/DDBJ databases">
        <title>A high-quality apple genome assembly.</title>
        <authorList>
            <person name="Hu J."/>
        </authorList>
    </citation>
    <scope>NUCLEOTIDE SEQUENCE [LARGE SCALE GENOMIC DNA]</scope>
    <source>
        <strain evidence="11">cv. HFTH1</strain>
        <tissue evidence="10">Young leaf</tissue>
    </source>
</reference>
<keyword evidence="11" id="KW-1185">Reference proteome</keyword>
<keyword evidence="2" id="KW-0677">Repeat</keyword>
<evidence type="ECO:0008006" key="12">
    <source>
        <dbReference type="Google" id="ProtNLM"/>
    </source>
</evidence>
<dbReference type="GO" id="GO:0003677">
    <property type="term" value="F:DNA binding"/>
    <property type="evidence" value="ECO:0007669"/>
    <property type="project" value="UniProtKB-KW"/>
</dbReference>
<dbReference type="STRING" id="3750.A0A498HE50"/>
<evidence type="ECO:0000256" key="1">
    <source>
        <dbReference type="ARBA" id="ARBA00004123"/>
    </source>
</evidence>
<evidence type="ECO:0000256" key="7">
    <source>
        <dbReference type="ARBA" id="ARBA00023242"/>
    </source>
</evidence>
<protein>
    <recommendedName>
        <fullName evidence="12">MYB domain class transcription factor</fullName>
    </recommendedName>
</protein>
<organism evidence="10 11">
    <name type="scientific">Malus domestica</name>
    <name type="common">Apple</name>
    <name type="synonym">Pyrus malus</name>
    <dbReference type="NCBI Taxonomy" id="3750"/>
    <lineage>
        <taxon>Eukaryota</taxon>
        <taxon>Viridiplantae</taxon>
        <taxon>Streptophyta</taxon>
        <taxon>Embryophyta</taxon>
        <taxon>Tracheophyta</taxon>
        <taxon>Spermatophyta</taxon>
        <taxon>Magnoliopsida</taxon>
        <taxon>eudicotyledons</taxon>
        <taxon>Gunneridae</taxon>
        <taxon>Pentapetalae</taxon>
        <taxon>rosids</taxon>
        <taxon>fabids</taxon>
        <taxon>Rosales</taxon>
        <taxon>Rosaceae</taxon>
        <taxon>Amygdaloideae</taxon>
        <taxon>Maleae</taxon>
        <taxon>Malus</taxon>
    </lineage>
</organism>
<evidence type="ECO:0000256" key="3">
    <source>
        <dbReference type="ARBA" id="ARBA00023015"/>
    </source>
</evidence>
<dbReference type="EMBL" id="RDQH01000343">
    <property type="protein sequence ID" value="RXH68554.1"/>
    <property type="molecule type" value="Genomic_DNA"/>
</dbReference>
<evidence type="ECO:0000313" key="10">
    <source>
        <dbReference type="EMBL" id="RXH68554.1"/>
    </source>
</evidence>
<proteinExistence type="predicted"/>
<dbReference type="AlphaFoldDB" id="A0A498HE50"/>
<dbReference type="Pfam" id="PF00249">
    <property type="entry name" value="Myb_DNA-binding"/>
    <property type="match status" value="2"/>
</dbReference>
<gene>
    <name evidence="10" type="ORF">DVH24_030887</name>
</gene>
<dbReference type="FunFam" id="1.10.10.60:FF:000218">
    <property type="entry name" value="Myb transcription factor"/>
    <property type="match status" value="1"/>
</dbReference>
<feature type="domain" description="Myb-like" evidence="8">
    <location>
        <begin position="10"/>
        <end position="58"/>
    </location>
</feature>
<keyword evidence="6" id="KW-0804">Transcription</keyword>
<dbReference type="GO" id="GO:0080090">
    <property type="term" value="P:regulation of primary metabolic process"/>
    <property type="evidence" value="ECO:0007669"/>
    <property type="project" value="UniProtKB-ARBA"/>
</dbReference>
<keyword evidence="4" id="KW-0238">DNA-binding</keyword>
<evidence type="ECO:0000256" key="4">
    <source>
        <dbReference type="ARBA" id="ARBA00023125"/>
    </source>
</evidence>
<keyword evidence="5" id="KW-0010">Activator</keyword>
<comment type="subcellular location">
    <subcellularLocation>
        <location evidence="1">Nucleus</location>
    </subcellularLocation>
</comment>
<dbReference type="InterPro" id="IPR015495">
    <property type="entry name" value="Myb_TF_plants"/>
</dbReference>
<dbReference type="PANTHER" id="PTHR47999:SF24">
    <property type="entry name" value="TRANSCRIPTION FACTOR MYB90"/>
    <property type="match status" value="1"/>
</dbReference>
<comment type="caution">
    <text evidence="10">The sequence shown here is derived from an EMBL/GenBank/DDBJ whole genome shotgun (WGS) entry which is preliminary data.</text>
</comment>
<evidence type="ECO:0000256" key="2">
    <source>
        <dbReference type="ARBA" id="ARBA00022737"/>
    </source>
</evidence>
<feature type="domain" description="HTH myb-type" evidence="9">
    <location>
        <begin position="9"/>
        <end position="62"/>
    </location>
</feature>
<dbReference type="GO" id="GO:0005634">
    <property type="term" value="C:nucleus"/>
    <property type="evidence" value="ECO:0007669"/>
    <property type="project" value="UniProtKB-SubCell"/>
</dbReference>
<dbReference type="SUPFAM" id="SSF46689">
    <property type="entry name" value="Homeodomain-like"/>
    <property type="match status" value="1"/>
</dbReference>
<dbReference type="PANTHER" id="PTHR47999">
    <property type="entry name" value="TRANSCRIPTION FACTOR MYB8-RELATED-RELATED"/>
    <property type="match status" value="1"/>
</dbReference>
<keyword evidence="3" id="KW-0805">Transcription regulation</keyword>
<evidence type="ECO:0000313" key="11">
    <source>
        <dbReference type="Proteomes" id="UP000290289"/>
    </source>
</evidence>
<dbReference type="Proteomes" id="UP000290289">
    <property type="component" value="Chromosome 17"/>
</dbReference>
<keyword evidence="7" id="KW-0539">Nucleus</keyword>
<evidence type="ECO:0000256" key="5">
    <source>
        <dbReference type="ARBA" id="ARBA00023159"/>
    </source>
</evidence>
<evidence type="ECO:0000256" key="6">
    <source>
        <dbReference type="ARBA" id="ARBA00023163"/>
    </source>
</evidence>
<dbReference type="PROSITE" id="PS51294">
    <property type="entry name" value="HTH_MYB"/>
    <property type="match status" value="2"/>
</dbReference>
<dbReference type="InterPro" id="IPR009057">
    <property type="entry name" value="Homeodomain-like_sf"/>
</dbReference>
<dbReference type="PROSITE" id="PS50090">
    <property type="entry name" value="MYB_LIKE"/>
    <property type="match status" value="1"/>
</dbReference>
<dbReference type="Gene3D" id="1.10.10.60">
    <property type="entry name" value="Homeodomain-like"/>
    <property type="match status" value="2"/>
</dbReference>
<evidence type="ECO:0000259" key="8">
    <source>
        <dbReference type="PROSITE" id="PS50090"/>
    </source>
</evidence>
<dbReference type="SMART" id="SM00717">
    <property type="entry name" value="SANT"/>
    <property type="match status" value="2"/>
</dbReference>
<dbReference type="CDD" id="cd00167">
    <property type="entry name" value="SANT"/>
    <property type="match status" value="1"/>
</dbReference>
<evidence type="ECO:0000259" key="9">
    <source>
        <dbReference type="PROSITE" id="PS51294"/>
    </source>
</evidence>